<feature type="region of interest" description="Disordered" evidence="1">
    <location>
        <begin position="442"/>
        <end position="468"/>
    </location>
</feature>
<feature type="compositionally biased region" description="Basic and acidic residues" evidence="1">
    <location>
        <begin position="66"/>
        <end position="87"/>
    </location>
</feature>
<sequence length="529" mass="58941">MRSTELIVERGPLHHEAHSMANESPLNQPQEQFSLEPKLEKVTAPSCESSSDEAAYPKGNEEEERNETPRDPCKLTDVSTDHYAKDPDSEEEEAAAASLANKEPEEDAQDEAGGDGSHVGAVPAEVAKTTRPHGLHKAKKKHSNHAKEAKAAETVEKSAAPRKKKPMYKVNIDNVERHPPVPEGVNTPRSVALCKEHGVNPSELARYDRKHFKGAGVSDEVAELRYQSYEKRRCARMAQLKPAYKESIKYDLEDAVSVSAAKNKAQAAEEALARPAAAVQAAAPPPKLLDEEAEMQRQFEAQHQRLLEQERRKTVASGYNSDGRRRSPPRAGHFYGASVRSVGSSKSPGRHSMNTSVGARPTVDQPYSAAKIYSASIVESRPLTQSEVIMIDEINEREAHRIDTQERAFVIQENKQLMHVERELIRERLACVRVQKNAEDREKMQQKMHKRNEARQNVAAERRKKLEAERQARIQDSIAEKAVRCHATNPYASLMLRQMSGFSTRRTSSSFPSQGADVSASQEQSSEAE</sequence>
<dbReference type="EMBL" id="CP029503">
    <property type="protein sequence ID" value="AYU75781.1"/>
    <property type="molecule type" value="Genomic_DNA"/>
</dbReference>
<reference evidence="3" key="2">
    <citation type="submission" date="2011-01" db="EMBL/GenBank/DDBJ databases">
        <authorList>
            <person name="Zhao B.P."/>
            <person name="Ren Z.A."/>
            <person name="Li C.D."/>
        </authorList>
    </citation>
    <scope>NUCLEOTIDE SEQUENCE</scope>
    <source>
        <strain evidence="3">BPK282A1</strain>
    </source>
</reference>
<gene>
    <name evidence="4" type="ORF">CGC21_2495</name>
    <name evidence="3" type="ORF">LDBPK_040060</name>
    <name evidence="2" type="ORF">LdCL_040005700</name>
</gene>
<dbReference type="VEuPathDB" id="TriTrypDB:LdBPK_040060.1"/>
<evidence type="ECO:0000313" key="7">
    <source>
        <dbReference type="Proteomes" id="UP000318447"/>
    </source>
</evidence>
<dbReference type="OrthoDB" id="310405at2759"/>
<reference evidence="7" key="5">
    <citation type="submission" date="2019-02" db="EMBL/GenBank/DDBJ databases">
        <title>FDA dAtabase for Regulatory Grade micrObial Sequences (FDA-ARGOS): Supporting development and validation of Infectious Disease Dx tests.</title>
        <authorList>
            <person name="Duncan R."/>
            <person name="Fisher C."/>
            <person name="Tallon L."/>
            <person name="Sadzewicz L."/>
            <person name="Sengamalay N."/>
            <person name="Ott S."/>
            <person name="Godinez A."/>
            <person name="Nagaraj S."/>
            <person name="Vavikolanu K."/>
            <person name="Nadendla S."/>
            <person name="Aluvathingal J."/>
            <person name="Sichtig H."/>
        </authorList>
    </citation>
    <scope>NUCLEOTIDE SEQUENCE [LARGE SCALE GENOMIC DNA]</scope>
    <source>
        <strain evidence="7">FDAARGOS_361</strain>
    </source>
</reference>
<feature type="compositionally biased region" description="Basic and acidic residues" evidence="1">
    <location>
        <begin position="7"/>
        <end position="18"/>
    </location>
</feature>
<keyword evidence="6" id="KW-1185">Reference proteome</keyword>
<evidence type="ECO:0000313" key="4">
    <source>
        <dbReference type="EMBL" id="TPP51431.1"/>
    </source>
</evidence>
<feature type="compositionally biased region" description="Basic and acidic residues" evidence="1">
    <location>
        <begin position="145"/>
        <end position="156"/>
    </location>
</feature>
<dbReference type="KEGG" id="ldo:LDBPK_040060"/>
<accession>E9B7X2</accession>
<evidence type="ECO:0000313" key="3">
    <source>
        <dbReference type="EMBL" id="CBZ31345.1"/>
    </source>
</evidence>
<dbReference type="VEuPathDB" id="TriTrypDB:LDHU3_04.0080"/>
<dbReference type="EMBL" id="FR799591">
    <property type="protein sequence ID" value="CBZ31345.1"/>
    <property type="molecule type" value="Genomic_DNA"/>
</dbReference>
<reference evidence="5" key="3">
    <citation type="submission" date="2011-02" db="EMBL/GenBank/DDBJ databases">
        <title>Whole genome sequencing of Leishmania donovani clinical lines reveals dynamic variation related to drug resistance.</title>
        <authorList>
            <person name="Downing T."/>
            <person name="Imamura H."/>
            <person name="Sanders M."/>
            <person name="Decuypere S."/>
            <person name="Hertz-Fowler C."/>
            <person name="Clark T.G."/>
            <person name="Rijal S."/>
            <person name="Sundar S."/>
            <person name="Quail M.A."/>
            <person name="De Doncker S."/>
            <person name="Maes I."/>
            <person name="Vanaerschot M."/>
            <person name="Stark O."/>
            <person name="Schonian G."/>
            <person name="Dujardin J.C."/>
            <person name="Berriman M."/>
        </authorList>
    </citation>
    <scope>NUCLEOTIDE SEQUENCE [LARGE SCALE GENOMIC DNA]</scope>
    <source>
        <strain evidence="5">BPK282A1</strain>
    </source>
</reference>
<name>A0A3S5H573_LEIDO</name>
<dbReference type="OMA" id="FEAQHQR"/>
<feature type="compositionally biased region" description="Acidic residues" evidence="1">
    <location>
        <begin position="104"/>
        <end position="113"/>
    </location>
</feature>
<dbReference type="Proteomes" id="UP000008980">
    <property type="component" value="Chromosome 4"/>
</dbReference>
<reference evidence="3 5" key="1">
    <citation type="journal article" date="2011" name="Genome Res.">
        <title>Whole genome sequencing of multiple Leishmania donovani clinical isolates provides insights into population structure and mechanisms of drug resistance.</title>
        <authorList>
            <person name="Downing T."/>
            <person name="Imamura H."/>
            <person name="Decuypere S."/>
            <person name="Clark T.G."/>
            <person name="Coombs G.H."/>
            <person name="Cotton J.A."/>
            <person name="Hilley J.D."/>
            <person name="de Doncker S."/>
            <person name="Maes I."/>
            <person name="Mottram J.C."/>
            <person name="Quail M.A."/>
            <person name="Rijal S."/>
            <person name="Sanders M."/>
            <person name="Schonian G."/>
            <person name="Stark O."/>
            <person name="Sundar S."/>
            <person name="Vanaerschot M."/>
            <person name="Hertz-Fowler C."/>
            <person name="Dujardin J.C."/>
            <person name="Berriman M."/>
        </authorList>
    </citation>
    <scope>NUCLEOTIDE SEQUENCE [LARGE SCALE GENOMIC DNA]</scope>
    <source>
        <strain evidence="3 5">BPK282A1</strain>
    </source>
</reference>
<protein>
    <submittedName>
        <fullName evidence="2">Uncharacterized protein</fullName>
    </submittedName>
</protein>
<evidence type="ECO:0000313" key="5">
    <source>
        <dbReference type="Proteomes" id="UP000008980"/>
    </source>
</evidence>
<dbReference type="Proteomes" id="UP000274082">
    <property type="component" value="Chromosome 4"/>
</dbReference>
<dbReference type="AlphaFoldDB" id="A0A3S5H573"/>
<dbReference type="EMBL" id="RHLC01000037">
    <property type="protein sequence ID" value="TPP51431.1"/>
    <property type="molecule type" value="Genomic_DNA"/>
</dbReference>
<evidence type="ECO:0000313" key="2">
    <source>
        <dbReference type="EMBL" id="AYU75781.1"/>
    </source>
</evidence>
<reference evidence="2 6" key="4">
    <citation type="journal article" date="2018" name="Sci. Rep.">
        <title>A complete Leishmania donovani reference genome identifies novel genetic variations associated with virulence.</title>
        <authorList>
            <person name="Lypaczewski P."/>
            <person name="Hoshizaki J."/>
            <person name="Zhang W.-W."/>
            <person name="McCall L.-I."/>
            <person name="Torcivia-Rodriguez J."/>
            <person name="Simonyan V."/>
            <person name="Kaur A."/>
            <person name="Dewar K."/>
            <person name="Matlashewski G."/>
        </authorList>
    </citation>
    <scope>NUCLEOTIDE SEQUENCE [LARGE SCALE GENOMIC DNA]</scope>
    <source>
        <strain evidence="2 6">LdCL</strain>
    </source>
</reference>
<feature type="compositionally biased region" description="Polar residues" evidence="1">
    <location>
        <begin position="341"/>
        <end position="357"/>
    </location>
</feature>
<organism evidence="2 6">
    <name type="scientific">Leishmania donovani</name>
    <dbReference type="NCBI Taxonomy" id="5661"/>
    <lineage>
        <taxon>Eukaryota</taxon>
        <taxon>Discoba</taxon>
        <taxon>Euglenozoa</taxon>
        <taxon>Kinetoplastea</taxon>
        <taxon>Metakinetoplastina</taxon>
        <taxon>Trypanosomatida</taxon>
        <taxon>Trypanosomatidae</taxon>
        <taxon>Leishmaniinae</taxon>
        <taxon>Leishmania</taxon>
    </lineage>
</organism>
<feature type="region of interest" description="Disordered" evidence="1">
    <location>
        <begin position="307"/>
        <end position="361"/>
    </location>
</feature>
<reference evidence="4" key="6">
    <citation type="submission" date="2019-02" db="EMBL/GenBank/DDBJ databases">
        <title>FDA dAtabase for Regulatory Grade micrObial Sequences (FDA-ARGOS): Supporting development and validation of Infectious Disease Dx tests.</title>
        <authorList>
            <person name="Duncan R."/>
            <person name="Fisher C."/>
            <person name="Tallon L.J."/>
            <person name="Sadzewicz L."/>
            <person name="Sengamalay N."/>
            <person name="Ott S."/>
            <person name="Godinez A."/>
            <person name="Nagaraj S."/>
            <person name="Nadendla S."/>
            <person name="Sichtig H."/>
        </authorList>
    </citation>
    <scope>NUCLEOTIDE SEQUENCE</scope>
    <source>
        <strain evidence="4">FDAARGOS_361</strain>
    </source>
</reference>
<dbReference type="RefSeq" id="XP_003858069.1">
    <property type="nucleotide sequence ID" value="XM_003858021.1"/>
</dbReference>
<dbReference type="GeneID" id="13390680"/>
<feature type="region of interest" description="Disordered" evidence="1">
    <location>
        <begin position="501"/>
        <end position="529"/>
    </location>
</feature>
<dbReference type="Proteomes" id="UP000318447">
    <property type="component" value="Unassembled WGS sequence"/>
</dbReference>
<proteinExistence type="predicted"/>
<feature type="compositionally biased region" description="Polar residues" evidence="1">
    <location>
        <begin position="21"/>
        <end position="33"/>
    </location>
</feature>
<feature type="compositionally biased region" description="Basic residues" evidence="1">
    <location>
        <begin position="130"/>
        <end position="144"/>
    </location>
</feature>
<accession>A0A3S5H573</accession>
<evidence type="ECO:0000313" key="6">
    <source>
        <dbReference type="Proteomes" id="UP000274082"/>
    </source>
</evidence>
<evidence type="ECO:0000256" key="1">
    <source>
        <dbReference type="SAM" id="MobiDB-lite"/>
    </source>
</evidence>
<feature type="region of interest" description="Disordered" evidence="1">
    <location>
        <begin position="1"/>
        <end position="189"/>
    </location>
</feature>
<dbReference type="VEuPathDB" id="TriTrypDB:LdCL_040005700"/>